<dbReference type="Proteomes" id="UP000000909">
    <property type="component" value="Segment"/>
</dbReference>
<accession>Q0QZE4</accession>
<keyword evidence="2" id="KW-1185">Reference proteome</keyword>
<evidence type="ECO:0000313" key="1">
    <source>
        <dbReference type="EMBL" id="ABA47053.1"/>
    </source>
</evidence>
<protein>
    <submittedName>
        <fullName evidence="1">Gp84</fullName>
    </submittedName>
</protein>
<dbReference type="GeneID" id="4239084"/>
<reference evidence="1 2" key="1">
    <citation type="journal article" date="2007" name="Environ. Microbiol.">
        <title>Genomic and structural analysis of Syn9, a cyanophage infecting marine Prochlorococcus and Synechococcus.</title>
        <authorList>
            <person name="Weigele P.R."/>
            <person name="Pope W.H."/>
            <person name="Pedulla M.L."/>
            <person name="Houtz J.M."/>
            <person name="Smith A.L."/>
            <person name="Conway J.F."/>
            <person name="King J."/>
            <person name="Hatfull G.F."/>
            <person name="Lawrence J.G."/>
            <person name="Hendrix R.W."/>
        </authorList>
    </citation>
    <scope>NUCLEOTIDE SEQUENCE</scope>
</reference>
<dbReference type="KEGG" id="vg:4239084"/>
<organism evidence="1 2">
    <name type="scientific">Synechococcus phage syn9</name>
    <dbReference type="NCBI Taxonomy" id="382359"/>
    <lineage>
        <taxon>Viruses</taxon>
        <taxon>Duplodnaviria</taxon>
        <taxon>Heunggongvirae</taxon>
        <taxon>Uroviricota</taxon>
        <taxon>Caudoviricetes</taxon>
        <taxon>Pantevenvirales</taxon>
        <taxon>Kyanoviridae</taxon>
        <taxon>Ormenosvirus</taxon>
        <taxon>Ormenosvirus syn9</taxon>
    </lineage>
</organism>
<proteinExistence type="predicted"/>
<name>Q0QZE4_BPSYS</name>
<dbReference type="RefSeq" id="YP_717751.1">
    <property type="nucleotide sequence ID" value="NC_008296.2"/>
</dbReference>
<evidence type="ECO:0000313" key="2">
    <source>
        <dbReference type="Proteomes" id="UP000000909"/>
    </source>
</evidence>
<dbReference type="EMBL" id="DQ149023">
    <property type="protein sequence ID" value="ABA47053.1"/>
    <property type="molecule type" value="Genomic_DNA"/>
</dbReference>
<sequence length="73" mass="8634">MMILSLIYNKLTMNHSINQTSLSSNKSYNHNYNQSLNSFHNDEGDWDDIVDPDTYDYILERKLYRKSNGLSAW</sequence>
<organismHost>
    <name type="scientific">Synechococcus</name>
    <dbReference type="NCBI Taxonomy" id="1129"/>
</organismHost>